<evidence type="ECO:0000313" key="13">
    <source>
        <dbReference type="Proteomes" id="UP000035579"/>
    </source>
</evidence>
<evidence type="ECO:0000259" key="10">
    <source>
        <dbReference type="Pfam" id="PF05572"/>
    </source>
</evidence>
<protein>
    <submittedName>
        <fullName evidence="11">Metalloprotease MEP1-like protein</fullName>
    </submittedName>
    <submittedName>
        <fullName evidence="12">Pregnancy-associated plasma protein-A</fullName>
    </submittedName>
</protein>
<evidence type="ECO:0000313" key="14">
    <source>
        <dbReference type="Proteomes" id="UP000256345"/>
    </source>
</evidence>
<dbReference type="AlphaFoldDB" id="A0AAC8QHA7"/>
<evidence type="ECO:0000313" key="11">
    <source>
        <dbReference type="EMBL" id="AKJ07683.1"/>
    </source>
</evidence>
<keyword evidence="14" id="KW-1185">Reference proteome</keyword>
<evidence type="ECO:0000256" key="2">
    <source>
        <dbReference type="ARBA" id="ARBA00022670"/>
    </source>
</evidence>
<dbReference type="GO" id="GO:0046872">
    <property type="term" value="F:metal ion binding"/>
    <property type="evidence" value="ECO:0007669"/>
    <property type="project" value="UniProtKB-KW"/>
</dbReference>
<dbReference type="InterPro" id="IPR024079">
    <property type="entry name" value="MetalloPept_cat_dom_sf"/>
</dbReference>
<keyword evidence="8" id="KW-1015">Disulfide bond</keyword>
<dbReference type="PANTHER" id="PTHR47466:SF1">
    <property type="entry name" value="METALLOPROTEASE MEP1 (AFU_ORTHOLOGUE AFUA_1G07730)-RELATED"/>
    <property type="match status" value="1"/>
</dbReference>
<keyword evidence="7 11" id="KW-0482">Metalloprotease</keyword>
<dbReference type="Gene3D" id="3.40.390.10">
    <property type="entry name" value="Collagenase (Catalytic Domain)"/>
    <property type="match status" value="1"/>
</dbReference>
<dbReference type="CDD" id="cd04275">
    <property type="entry name" value="ZnMc_pappalysin_like"/>
    <property type="match status" value="1"/>
</dbReference>
<dbReference type="GO" id="GO:0008237">
    <property type="term" value="F:metallopeptidase activity"/>
    <property type="evidence" value="ECO:0007669"/>
    <property type="project" value="UniProtKB-KW"/>
</dbReference>
<keyword evidence="4" id="KW-0732">Signal</keyword>
<dbReference type="Pfam" id="PF05572">
    <property type="entry name" value="Peptidase_M43"/>
    <property type="match status" value="1"/>
</dbReference>
<evidence type="ECO:0000256" key="7">
    <source>
        <dbReference type="ARBA" id="ARBA00023049"/>
    </source>
</evidence>
<dbReference type="RefSeq" id="WP_047860642.1">
    <property type="nucleotide sequence ID" value="NZ_CP011509.1"/>
</dbReference>
<keyword evidence="2" id="KW-0645">Protease</keyword>
<evidence type="ECO:0000256" key="9">
    <source>
        <dbReference type="SAM" id="MobiDB-lite"/>
    </source>
</evidence>
<dbReference type="GO" id="GO:0006508">
    <property type="term" value="P:proteolysis"/>
    <property type="evidence" value="ECO:0007669"/>
    <property type="project" value="UniProtKB-KW"/>
</dbReference>
<feature type="domain" description="Peptidase M43 pregnancy-associated plasma-A" evidence="10">
    <location>
        <begin position="193"/>
        <end position="289"/>
    </location>
</feature>
<dbReference type="Proteomes" id="UP000256345">
    <property type="component" value="Unassembled WGS sequence"/>
</dbReference>
<feature type="region of interest" description="Disordered" evidence="9">
    <location>
        <begin position="27"/>
        <end position="55"/>
    </location>
</feature>
<evidence type="ECO:0000256" key="1">
    <source>
        <dbReference type="ARBA" id="ARBA00008721"/>
    </source>
</evidence>
<reference evidence="11 13" key="1">
    <citation type="submission" date="2015-05" db="EMBL/GenBank/DDBJ databases">
        <title>Genome assembly of Archangium gephyra DSM 2261.</title>
        <authorList>
            <person name="Sharma G."/>
            <person name="Subramanian S."/>
        </authorList>
    </citation>
    <scope>NUCLEOTIDE SEQUENCE [LARGE SCALE GENOMIC DNA]</scope>
    <source>
        <strain evidence="11 13">DSM 2261</strain>
    </source>
</reference>
<accession>A0AAC8QHA7</accession>
<dbReference type="KEGG" id="age:AA314_09309"/>
<gene>
    <name evidence="11" type="ORF">AA314_09309</name>
    <name evidence="12" type="ORF">ATI61_107134</name>
</gene>
<keyword evidence="3" id="KW-0479">Metal-binding</keyword>
<dbReference type="EMBL" id="CP011509">
    <property type="protein sequence ID" value="AKJ07683.1"/>
    <property type="molecule type" value="Genomic_DNA"/>
</dbReference>
<name>A0AAC8QHA7_9BACT</name>
<evidence type="ECO:0000256" key="4">
    <source>
        <dbReference type="ARBA" id="ARBA00022729"/>
    </source>
</evidence>
<organism evidence="11 13">
    <name type="scientific">Archangium gephyra</name>
    <dbReference type="NCBI Taxonomy" id="48"/>
    <lineage>
        <taxon>Bacteria</taxon>
        <taxon>Pseudomonadati</taxon>
        <taxon>Myxococcota</taxon>
        <taxon>Myxococcia</taxon>
        <taxon>Myxococcales</taxon>
        <taxon>Cystobacterineae</taxon>
        <taxon>Archangiaceae</taxon>
        <taxon>Archangium</taxon>
    </lineage>
</organism>
<dbReference type="InterPro" id="IPR008754">
    <property type="entry name" value="Peptidase_M43"/>
</dbReference>
<dbReference type="PANTHER" id="PTHR47466">
    <property type="match status" value="1"/>
</dbReference>
<sequence length="298" mass="31129">MARSVSMSGRFAVVVGAVLALGGCTGAEQKPAEEQPPAAQQSTPQHGCATPTPSVQEQEAVEDTLRTALAGRVEAQALTPVTITVYAHVIRDSNGLGGVTSVQVSNQLNVLNNAYASCGFNFTVASMDITNNSTWYTASPGSAAEAAMKNTLRKGTADDLNLYFSKPGGGLLGWATFPWSYASSPKLDGVVVLNSSVPGGTAAPYNLGDTATHEVGHWLGLYHTFQGNCAEPNDYVSDTPAHSGATYGCPVGSDTCASTGVDPITNFMNYTDDACMTQFTSGQCSRIQSMWSTYRAGK</sequence>
<comment type="similarity">
    <text evidence="1">Belongs to the peptidase M43B family.</text>
</comment>
<reference evidence="12 14" key="2">
    <citation type="submission" date="2018-08" db="EMBL/GenBank/DDBJ databases">
        <title>Genomic Encyclopedia of Archaeal and Bacterial Type Strains, Phase II (KMG-II): from individual species to whole genera.</title>
        <authorList>
            <person name="Goeker M."/>
        </authorList>
    </citation>
    <scope>NUCLEOTIDE SEQUENCE [LARGE SCALE GENOMIC DNA]</scope>
    <source>
        <strain evidence="12 14">DSM 2261</strain>
    </source>
</reference>
<keyword evidence="6" id="KW-0862">Zinc</keyword>
<feature type="compositionally biased region" description="Polar residues" evidence="9">
    <location>
        <begin position="38"/>
        <end position="55"/>
    </location>
</feature>
<proteinExistence type="inferred from homology"/>
<dbReference type="PROSITE" id="PS51257">
    <property type="entry name" value="PROKAR_LIPOPROTEIN"/>
    <property type="match status" value="1"/>
</dbReference>
<dbReference type="Proteomes" id="UP000035579">
    <property type="component" value="Chromosome"/>
</dbReference>
<dbReference type="SUPFAM" id="SSF55486">
    <property type="entry name" value="Metalloproteases ('zincins'), catalytic domain"/>
    <property type="match status" value="1"/>
</dbReference>
<evidence type="ECO:0000256" key="6">
    <source>
        <dbReference type="ARBA" id="ARBA00022833"/>
    </source>
</evidence>
<keyword evidence="5" id="KW-0378">Hydrolase</keyword>
<dbReference type="EMBL" id="QUMU01000007">
    <property type="protein sequence ID" value="REG29438.1"/>
    <property type="molecule type" value="Genomic_DNA"/>
</dbReference>
<evidence type="ECO:0000256" key="8">
    <source>
        <dbReference type="ARBA" id="ARBA00023157"/>
    </source>
</evidence>
<evidence type="ECO:0000313" key="12">
    <source>
        <dbReference type="EMBL" id="REG29438.1"/>
    </source>
</evidence>
<evidence type="ECO:0000256" key="5">
    <source>
        <dbReference type="ARBA" id="ARBA00022801"/>
    </source>
</evidence>
<evidence type="ECO:0000256" key="3">
    <source>
        <dbReference type="ARBA" id="ARBA00022723"/>
    </source>
</evidence>